<dbReference type="EMBL" id="QEKH01000010">
    <property type="protein sequence ID" value="PVY42801.1"/>
    <property type="molecule type" value="Genomic_DNA"/>
</dbReference>
<evidence type="ECO:0000256" key="1">
    <source>
        <dbReference type="ARBA" id="ARBA00022679"/>
    </source>
</evidence>
<gene>
    <name evidence="8" type="ORF">C8D82_110110</name>
</gene>
<dbReference type="InterPro" id="IPR000719">
    <property type="entry name" value="Prot_kinase_dom"/>
</dbReference>
<dbReference type="PROSITE" id="PS50011">
    <property type="entry name" value="PROTEIN_KINASE_DOM"/>
    <property type="match status" value="1"/>
</dbReference>
<dbReference type="InterPro" id="IPR011009">
    <property type="entry name" value="Kinase-like_dom_sf"/>
</dbReference>
<dbReference type="GeneID" id="78295024"/>
<dbReference type="PROSITE" id="PS00107">
    <property type="entry name" value="PROTEIN_KINASE_ATP"/>
    <property type="match status" value="1"/>
</dbReference>
<comment type="caution">
    <text evidence="8">The sequence shown here is derived from an EMBL/GenBank/DDBJ whole genome shotgun (WGS) entry which is preliminary data.</text>
</comment>
<dbReference type="GO" id="GO:0005524">
    <property type="term" value="F:ATP binding"/>
    <property type="evidence" value="ECO:0007669"/>
    <property type="project" value="UniProtKB-UniRule"/>
</dbReference>
<evidence type="ECO:0000256" key="4">
    <source>
        <dbReference type="ARBA" id="ARBA00022840"/>
    </source>
</evidence>
<dbReference type="InterPro" id="IPR008271">
    <property type="entry name" value="Ser/Thr_kinase_AS"/>
</dbReference>
<dbReference type="GO" id="GO:0004674">
    <property type="term" value="F:protein serine/threonine kinase activity"/>
    <property type="evidence" value="ECO:0007669"/>
    <property type="project" value="UniProtKB-KW"/>
</dbReference>
<name>A0A2U1B2G4_9BACT</name>
<dbReference type="Gene3D" id="3.30.200.20">
    <property type="entry name" value="Phosphorylase Kinase, domain 1"/>
    <property type="match status" value="1"/>
</dbReference>
<dbReference type="Gene3D" id="1.10.510.10">
    <property type="entry name" value="Transferase(Phosphotransferase) domain 1"/>
    <property type="match status" value="1"/>
</dbReference>
<evidence type="ECO:0000256" key="5">
    <source>
        <dbReference type="PROSITE-ProRule" id="PRU10141"/>
    </source>
</evidence>
<organism evidence="8 9">
    <name type="scientific">Victivallis vadensis</name>
    <dbReference type="NCBI Taxonomy" id="172901"/>
    <lineage>
        <taxon>Bacteria</taxon>
        <taxon>Pseudomonadati</taxon>
        <taxon>Lentisphaerota</taxon>
        <taxon>Lentisphaeria</taxon>
        <taxon>Victivallales</taxon>
        <taxon>Victivallaceae</taxon>
        <taxon>Victivallis</taxon>
    </lineage>
</organism>
<keyword evidence="2 5" id="KW-0547">Nucleotide-binding</keyword>
<dbReference type="PROSITE" id="PS00108">
    <property type="entry name" value="PROTEIN_KINASE_ST"/>
    <property type="match status" value="1"/>
</dbReference>
<dbReference type="PANTHER" id="PTHR43289">
    <property type="entry name" value="MITOGEN-ACTIVATED PROTEIN KINASE KINASE KINASE 20-RELATED"/>
    <property type="match status" value="1"/>
</dbReference>
<evidence type="ECO:0000256" key="3">
    <source>
        <dbReference type="ARBA" id="ARBA00022777"/>
    </source>
</evidence>
<keyword evidence="6" id="KW-0175">Coiled coil</keyword>
<keyword evidence="3 8" id="KW-0418">Kinase</keyword>
<reference evidence="8 9" key="1">
    <citation type="submission" date="2018-04" db="EMBL/GenBank/DDBJ databases">
        <title>Genomic Encyclopedia of Type Strains, Phase IV (KMG-IV): sequencing the most valuable type-strain genomes for metagenomic binning, comparative biology and taxonomic classification.</title>
        <authorList>
            <person name="Goeker M."/>
        </authorList>
    </citation>
    <scope>NUCLEOTIDE SEQUENCE [LARGE SCALE GENOMIC DNA]</scope>
    <source>
        <strain evidence="8 9">DSM 14823</strain>
    </source>
</reference>
<feature type="coiled-coil region" evidence="6">
    <location>
        <begin position="342"/>
        <end position="369"/>
    </location>
</feature>
<evidence type="ECO:0000256" key="2">
    <source>
        <dbReference type="ARBA" id="ARBA00022741"/>
    </source>
</evidence>
<feature type="binding site" evidence="5">
    <location>
        <position position="45"/>
    </location>
    <ligand>
        <name>ATP</name>
        <dbReference type="ChEBI" id="CHEBI:30616"/>
    </ligand>
</feature>
<dbReference type="AlphaFoldDB" id="A0A2U1B2G4"/>
<dbReference type="Pfam" id="PF00069">
    <property type="entry name" value="Pkinase"/>
    <property type="match status" value="1"/>
</dbReference>
<sequence length="514" mass="56975">MSAPTLFTSGDRLGKYVVDRLLGRGGMGEVYLVSDPASRTRYAAKVLQPEMTGDPAYLEKFLTEGRLACRIHHANVVGVIDAAVDPATGLAYMVMEYIDGGSVEDLIRRGERPAWEWAAAITLAVAEALTAAERAGIVHRDIKPDNIMLTSSGGVKLADLGIARRNTEPESPDEKRFGTPAYISPEQCRRGGVVDGRSDIYSLGATLFELLTGRPPYSGNTPLEVVTAMLQTPVPDPRRFNPELPASISVLTMRMLAKDPAQRPRNARELIRELHKLPGVGAPVPEPKVSALMEWFTPDYRTRKRVLCASILVAAALVIALVPLPPPGPRPVETDPRSAEIEAECSAAIRKLTQENRQLEREIAMYRSYGASPEQRFLKALFLRFDLRAARLWYDIGVRPADRIRSEWFPLEREPQPPTPEYIREAADFLEERQLIFSENDFERLIASAVHGEASERKYALHILTILAASAHNRASCPQPLALAEKEIAQLEPAARNNPMRAVDLARLKELLQE</sequence>
<dbReference type="InterPro" id="IPR017441">
    <property type="entry name" value="Protein_kinase_ATP_BS"/>
</dbReference>
<dbReference type="CDD" id="cd14014">
    <property type="entry name" value="STKc_PknB_like"/>
    <property type="match status" value="1"/>
</dbReference>
<keyword evidence="4 5" id="KW-0067">ATP-binding</keyword>
<feature type="domain" description="Protein kinase" evidence="7">
    <location>
        <begin position="16"/>
        <end position="278"/>
    </location>
</feature>
<evidence type="ECO:0000313" key="9">
    <source>
        <dbReference type="Proteomes" id="UP000245959"/>
    </source>
</evidence>
<keyword evidence="1" id="KW-0808">Transferase</keyword>
<keyword evidence="9" id="KW-1185">Reference proteome</keyword>
<dbReference type="SUPFAM" id="SSF56112">
    <property type="entry name" value="Protein kinase-like (PK-like)"/>
    <property type="match status" value="1"/>
</dbReference>
<dbReference type="SMART" id="SM00220">
    <property type="entry name" value="S_TKc"/>
    <property type="match status" value="1"/>
</dbReference>
<dbReference type="Proteomes" id="UP000245959">
    <property type="component" value="Unassembled WGS sequence"/>
</dbReference>
<accession>A0A2U1B2G4</accession>
<evidence type="ECO:0000259" key="7">
    <source>
        <dbReference type="PROSITE" id="PS50011"/>
    </source>
</evidence>
<dbReference type="PANTHER" id="PTHR43289:SF34">
    <property type="entry name" value="SERINE_THREONINE-PROTEIN KINASE YBDM-RELATED"/>
    <property type="match status" value="1"/>
</dbReference>
<protein>
    <submittedName>
        <fullName evidence="8">Serine/threonine protein kinase</fullName>
    </submittedName>
</protein>
<dbReference type="RefSeq" id="WP_116883712.1">
    <property type="nucleotide sequence ID" value="NZ_CABMMC010000015.1"/>
</dbReference>
<proteinExistence type="predicted"/>
<evidence type="ECO:0000313" key="8">
    <source>
        <dbReference type="EMBL" id="PVY42801.1"/>
    </source>
</evidence>
<dbReference type="OrthoDB" id="9814968at2"/>
<keyword evidence="8" id="KW-0723">Serine/threonine-protein kinase</keyword>
<evidence type="ECO:0000256" key="6">
    <source>
        <dbReference type="SAM" id="Coils"/>
    </source>
</evidence>